<dbReference type="Proteomes" id="UP000218327">
    <property type="component" value="Unassembled WGS sequence"/>
</dbReference>
<accession>A0A2A5ANX7</accession>
<evidence type="ECO:0000313" key="3">
    <source>
        <dbReference type="Proteomes" id="UP000218327"/>
    </source>
</evidence>
<proteinExistence type="predicted"/>
<dbReference type="EMBL" id="NVVJ01000073">
    <property type="protein sequence ID" value="PCJ20997.1"/>
    <property type="molecule type" value="Genomic_DNA"/>
</dbReference>
<dbReference type="AlphaFoldDB" id="A0A2A5ANX7"/>
<reference evidence="3" key="1">
    <citation type="submission" date="2017-08" db="EMBL/GenBank/DDBJ databases">
        <title>A dynamic microbial community with high functional redundancy inhabits the cold, oxic subseafloor aquifer.</title>
        <authorList>
            <person name="Tully B.J."/>
            <person name="Wheat C.G."/>
            <person name="Glazer B.T."/>
            <person name="Huber J.A."/>
        </authorList>
    </citation>
    <scope>NUCLEOTIDE SEQUENCE [LARGE SCALE GENOMIC DNA]</scope>
</reference>
<evidence type="ECO:0000313" key="2">
    <source>
        <dbReference type="EMBL" id="PCJ20997.1"/>
    </source>
</evidence>
<protein>
    <submittedName>
        <fullName evidence="2">Uncharacterized protein</fullName>
    </submittedName>
</protein>
<feature type="region of interest" description="Disordered" evidence="1">
    <location>
        <begin position="52"/>
        <end position="77"/>
    </location>
</feature>
<sequence length="77" mass="8651">MKVSNSSIIPLEPDTQKELERVLKTGESAKVMLEGGDTVFIMKKSDKGNEYELSQVTSESSNEEMRRAMEKLKGQID</sequence>
<name>A0A2A5ANX7_9GAMM</name>
<evidence type="ECO:0000256" key="1">
    <source>
        <dbReference type="SAM" id="MobiDB-lite"/>
    </source>
</evidence>
<gene>
    <name evidence="2" type="ORF">COA96_15380</name>
</gene>
<organism evidence="2 3">
    <name type="scientific">SAR86 cluster bacterium</name>
    <dbReference type="NCBI Taxonomy" id="2030880"/>
    <lineage>
        <taxon>Bacteria</taxon>
        <taxon>Pseudomonadati</taxon>
        <taxon>Pseudomonadota</taxon>
        <taxon>Gammaproteobacteria</taxon>
        <taxon>SAR86 cluster</taxon>
    </lineage>
</organism>
<feature type="compositionally biased region" description="Basic and acidic residues" evidence="1">
    <location>
        <begin position="63"/>
        <end position="77"/>
    </location>
</feature>
<comment type="caution">
    <text evidence="2">The sequence shown here is derived from an EMBL/GenBank/DDBJ whole genome shotgun (WGS) entry which is preliminary data.</text>
</comment>